<evidence type="ECO:0000256" key="4">
    <source>
        <dbReference type="ARBA" id="ARBA00022490"/>
    </source>
</evidence>
<feature type="compositionally biased region" description="Basic and acidic residues" evidence="9">
    <location>
        <begin position="1148"/>
        <end position="1157"/>
    </location>
</feature>
<feature type="coiled-coil region" evidence="8">
    <location>
        <begin position="182"/>
        <end position="209"/>
    </location>
</feature>
<dbReference type="FunFam" id="1.20.58.60:FF:000011">
    <property type="entry name" value="Spectrin beta chain"/>
    <property type="match status" value="1"/>
</dbReference>
<comment type="similarity">
    <text evidence="2">Belongs to the spectrin family.</text>
</comment>
<dbReference type="GO" id="GO:0003779">
    <property type="term" value="F:actin binding"/>
    <property type="evidence" value="ECO:0007669"/>
    <property type="project" value="UniProtKB-KW"/>
</dbReference>
<evidence type="ECO:0000259" key="10">
    <source>
        <dbReference type="PROSITE" id="PS50003"/>
    </source>
</evidence>
<feature type="coiled-coil region" evidence="8">
    <location>
        <begin position="394"/>
        <end position="464"/>
    </location>
</feature>
<accession>A0AA88Y750</accession>
<gene>
    <name evidence="11" type="ORF">FSP39_016126</name>
</gene>
<dbReference type="GO" id="GO:0005737">
    <property type="term" value="C:cytoplasm"/>
    <property type="evidence" value="ECO:0007669"/>
    <property type="project" value="UniProtKB-ARBA"/>
</dbReference>
<dbReference type="InterPro" id="IPR001605">
    <property type="entry name" value="PH_dom-spectrin-type"/>
</dbReference>
<evidence type="ECO:0000313" key="12">
    <source>
        <dbReference type="Proteomes" id="UP001186944"/>
    </source>
</evidence>
<dbReference type="PROSITE" id="PS50003">
    <property type="entry name" value="PH_DOMAIN"/>
    <property type="match status" value="1"/>
</dbReference>
<feature type="compositionally biased region" description="Basic and acidic residues" evidence="9">
    <location>
        <begin position="1062"/>
        <end position="1083"/>
    </location>
</feature>
<keyword evidence="12" id="KW-1185">Reference proteome</keyword>
<evidence type="ECO:0000256" key="7">
    <source>
        <dbReference type="ARBA" id="ARBA00023212"/>
    </source>
</evidence>
<dbReference type="SMART" id="SM00150">
    <property type="entry name" value="SPEC"/>
    <property type="match status" value="6"/>
</dbReference>
<dbReference type="AlphaFoldDB" id="A0AA88Y750"/>
<keyword evidence="3" id="KW-0117">Actin capping</keyword>
<feature type="compositionally biased region" description="Basic and acidic residues" evidence="9">
    <location>
        <begin position="792"/>
        <end position="801"/>
    </location>
</feature>
<evidence type="ECO:0000256" key="1">
    <source>
        <dbReference type="ARBA" id="ARBA00004245"/>
    </source>
</evidence>
<dbReference type="GO" id="GO:0051693">
    <property type="term" value="P:actin filament capping"/>
    <property type="evidence" value="ECO:0007669"/>
    <property type="project" value="UniProtKB-KW"/>
</dbReference>
<dbReference type="InterPro" id="IPR002017">
    <property type="entry name" value="Spectrin_repeat"/>
</dbReference>
<dbReference type="PRINTS" id="PR00683">
    <property type="entry name" value="SPECTRINPH"/>
</dbReference>
<keyword evidence="6" id="KW-0009">Actin-binding</keyword>
<feature type="compositionally biased region" description="Basic residues" evidence="9">
    <location>
        <begin position="1158"/>
        <end position="1173"/>
    </location>
</feature>
<evidence type="ECO:0000313" key="11">
    <source>
        <dbReference type="EMBL" id="KAK3093468.1"/>
    </source>
</evidence>
<dbReference type="InterPro" id="IPR001849">
    <property type="entry name" value="PH_domain"/>
</dbReference>
<reference evidence="11" key="1">
    <citation type="submission" date="2019-08" db="EMBL/GenBank/DDBJ databases">
        <title>The improved chromosome-level genome for the pearl oyster Pinctada fucata martensii using PacBio sequencing and Hi-C.</title>
        <authorList>
            <person name="Zheng Z."/>
        </authorList>
    </citation>
    <scope>NUCLEOTIDE SEQUENCE</scope>
    <source>
        <strain evidence="11">ZZ-2019</strain>
        <tissue evidence="11">Adductor muscle</tissue>
    </source>
</reference>
<keyword evidence="7" id="KW-0206">Cytoskeleton</keyword>
<evidence type="ECO:0000256" key="9">
    <source>
        <dbReference type="SAM" id="MobiDB-lite"/>
    </source>
</evidence>
<dbReference type="FunFam" id="1.20.58.60:FF:000019">
    <property type="entry name" value="Spectrin beta chain"/>
    <property type="match status" value="1"/>
</dbReference>
<feature type="domain" description="PH" evidence="10">
    <location>
        <begin position="858"/>
        <end position="966"/>
    </location>
</feature>
<keyword evidence="8" id="KW-0175">Coiled coil</keyword>
<dbReference type="Gene3D" id="1.20.58.60">
    <property type="match status" value="6"/>
</dbReference>
<proteinExistence type="inferred from homology"/>
<dbReference type="SUPFAM" id="SSF50729">
    <property type="entry name" value="PH domain-like"/>
    <property type="match status" value="1"/>
</dbReference>
<dbReference type="InterPro" id="IPR011993">
    <property type="entry name" value="PH-like_dom_sf"/>
</dbReference>
<dbReference type="SUPFAM" id="SSF46966">
    <property type="entry name" value="Spectrin repeat"/>
    <property type="match status" value="5"/>
</dbReference>
<keyword evidence="5" id="KW-0677">Repeat</keyword>
<dbReference type="PANTHER" id="PTHR11915">
    <property type="entry name" value="SPECTRIN/FILAMIN RELATED CYTOSKELETAL PROTEIN"/>
    <property type="match status" value="1"/>
</dbReference>
<feature type="compositionally biased region" description="Pro residues" evidence="9">
    <location>
        <begin position="1129"/>
        <end position="1144"/>
    </location>
</feature>
<dbReference type="SMART" id="SM00233">
    <property type="entry name" value="PH"/>
    <property type="match status" value="1"/>
</dbReference>
<comment type="subcellular location">
    <subcellularLocation>
        <location evidence="1">Cytoplasm</location>
        <location evidence="1">Cytoskeleton</location>
    </subcellularLocation>
</comment>
<dbReference type="InterPro" id="IPR018159">
    <property type="entry name" value="Spectrin/alpha-actinin"/>
</dbReference>
<feature type="region of interest" description="Disordered" evidence="9">
    <location>
        <begin position="970"/>
        <end position="1196"/>
    </location>
</feature>
<feature type="coiled-coil region" evidence="8">
    <location>
        <begin position="606"/>
        <end position="683"/>
    </location>
</feature>
<evidence type="ECO:0000256" key="6">
    <source>
        <dbReference type="ARBA" id="ARBA00023203"/>
    </source>
</evidence>
<name>A0AA88Y750_PINIB</name>
<dbReference type="Pfam" id="PF00435">
    <property type="entry name" value="Spectrin"/>
    <property type="match status" value="6"/>
</dbReference>
<dbReference type="CDD" id="cd10571">
    <property type="entry name" value="PH_beta_spectrin"/>
    <property type="match status" value="1"/>
</dbReference>
<dbReference type="FunFam" id="2.30.29.30:FF:000024">
    <property type="entry name" value="Spectrin beta chain"/>
    <property type="match status" value="1"/>
</dbReference>
<dbReference type="EMBL" id="VSWD01000009">
    <property type="protein sequence ID" value="KAK3093468.1"/>
    <property type="molecule type" value="Genomic_DNA"/>
</dbReference>
<dbReference type="GO" id="GO:0005543">
    <property type="term" value="F:phospholipid binding"/>
    <property type="evidence" value="ECO:0007669"/>
    <property type="project" value="InterPro"/>
</dbReference>
<evidence type="ECO:0000256" key="2">
    <source>
        <dbReference type="ARBA" id="ARBA00006826"/>
    </source>
</evidence>
<dbReference type="GO" id="GO:0005856">
    <property type="term" value="C:cytoskeleton"/>
    <property type="evidence" value="ECO:0007669"/>
    <property type="project" value="UniProtKB-SubCell"/>
</dbReference>
<dbReference type="GO" id="GO:0016020">
    <property type="term" value="C:membrane"/>
    <property type="evidence" value="ECO:0007669"/>
    <property type="project" value="UniProtKB-ARBA"/>
</dbReference>
<sequence>MKLARNVSHGSRMTTINFGVQRYASLSEPAQIRRDNLEDASHMYQFYRDVEDELTWIQEKQPAASSTDLGNSLSAVQNLIKKHQALESEIIAHDPLIDNVSACAERMIKAKHFASDDIKQRLDKLHGELQTLTEQSSARKAKLQASLEAQKFYTEIAEAEFWMEEKVPVLSSADYGKDQDTVQAYIKKLDTLERDIENFSSNIGELAALSRVLIEKDHYDTENIKQQQASVEKKYSQLQDSASQRRAKLNDAKKMYEFYREADEVAEWIQEKVTIASSEDYGQDLEHVEVLQQKFEDFLHELDTSEERITNITTMAKAMTEDNHFESEAIKKRSEEIVQMWAELREVAKARQEALAAAKQVHMYGRDADDTLEWIQEKDGVVSSEDYGHDLESVRALLSKHDALERDLAAISEQVEAITKEAERLIGLFPDAQEHIAAKHEEMVQAWNNLVEKATLRKKKLQQADQLQLYFNDYRELTAWISEMMAIITAEELARDLPGAEAMMTRCKEHKAAIDSHEEAVSKFLQRGQIMIDNGHFLSEEIQEKVTDLKSAWDALTNTFEQYKILCEQNMEAQLLKHEMEQLEAWMNTREPMLREKQFGENIQAVEELLRRQDDFEKTVDAQSEKFKDIIRRTQLEQSVMDQKQRQAASENARKEIERLEDIKRREQERILEERKREEEQRKAREVLLRRQKKGAESDSDNEKDDRLDSDQVKNLIGRSQSIKMKKSDGADKKDIRRAISFKSRGDGATSPPPVLPKALEFRQGEGIVNNEPTPTDEEAPNLPDAPPPEMQMEHDAEDKHNLKKKDKLSSPTASPKHKHVEHLKDDDKKKKRTPSFNLRRRTRSFKDKYKLPDNLPPVDVEGMLDRKQELQAGGKKATIRSWKNFYTVLYGQIMAFYKDKEGAAEKQPVSPCIFLHNATCEIAKDYTKKKHVFRLKLGDGADFLLEASSEASMQDWLAKINHYAVQTPNPADTEFFHSSNQSEETQGDSGGQVPDEQHAMAMQRSSSPEGGRGRSVSPLAAHRESQEFKEEEVAKIREAIDKGIPPPVAGSINDSSPKPSPRRERRNESFKEALESDLHDHSFQSSQDSGEEEAGQKPREDVFTQPPVNGGMNGDGDHITDEVKVRPKPSPRSPRPISEPPTAVPHVEGHDSADHKEKKHKSMFGFLKKKKDKDHDEHKDHKKHKKDKKAEASAQ</sequence>
<feature type="compositionally biased region" description="Low complexity" evidence="9">
    <location>
        <begin position="1005"/>
        <end position="1018"/>
    </location>
</feature>
<keyword evidence="4" id="KW-0963">Cytoplasm</keyword>
<dbReference type="Proteomes" id="UP001186944">
    <property type="component" value="Unassembled WGS sequence"/>
</dbReference>
<feature type="region of interest" description="Disordered" evidence="9">
    <location>
        <begin position="689"/>
        <end position="838"/>
    </location>
</feature>
<feature type="compositionally biased region" description="Polar residues" evidence="9">
    <location>
        <begin position="970"/>
        <end position="985"/>
    </location>
</feature>
<dbReference type="Gene3D" id="2.30.29.30">
    <property type="entry name" value="Pleckstrin-homology domain (PH domain)/Phosphotyrosine-binding domain (PTB)"/>
    <property type="match status" value="1"/>
</dbReference>
<feature type="compositionally biased region" description="Basic and acidic residues" evidence="9">
    <location>
        <begin position="1022"/>
        <end position="1042"/>
    </location>
</feature>
<protein>
    <recommendedName>
        <fullName evidence="10">PH domain-containing protein</fullName>
    </recommendedName>
</protein>
<evidence type="ECO:0000256" key="5">
    <source>
        <dbReference type="ARBA" id="ARBA00022737"/>
    </source>
</evidence>
<dbReference type="FunFam" id="1.20.58.60:FF:000135">
    <property type="entry name" value="Spectrin beta chain, non-erythrocytic"/>
    <property type="match status" value="1"/>
</dbReference>
<organism evidence="11 12">
    <name type="scientific">Pinctada imbricata</name>
    <name type="common">Atlantic pearl-oyster</name>
    <name type="synonym">Pinctada martensii</name>
    <dbReference type="NCBI Taxonomy" id="66713"/>
    <lineage>
        <taxon>Eukaryota</taxon>
        <taxon>Metazoa</taxon>
        <taxon>Spiralia</taxon>
        <taxon>Lophotrochozoa</taxon>
        <taxon>Mollusca</taxon>
        <taxon>Bivalvia</taxon>
        <taxon>Autobranchia</taxon>
        <taxon>Pteriomorphia</taxon>
        <taxon>Pterioida</taxon>
        <taxon>Pterioidea</taxon>
        <taxon>Pteriidae</taxon>
        <taxon>Pinctada</taxon>
    </lineage>
</organism>
<feature type="compositionally biased region" description="Basic and acidic residues" evidence="9">
    <location>
        <begin position="726"/>
        <end position="738"/>
    </location>
</feature>
<evidence type="ECO:0000256" key="3">
    <source>
        <dbReference type="ARBA" id="ARBA00022467"/>
    </source>
</evidence>
<feature type="compositionally biased region" description="Basic and acidic residues" evidence="9">
    <location>
        <begin position="1116"/>
        <end position="1126"/>
    </location>
</feature>
<dbReference type="CDD" id="cd00176">
    <property type="entry name" value="SPEC"/>
    <property type="match status" value="3"/>
</dbReference>
<comment type="caution">
    <text evidence="11">The sequence shown here is derived from an EMBL/GenBank/DDBJ whole genome shotgun (WGS) entry which is preliminary data.</text>
</comment>
<dbReference type="InterPro" id="IPR041681">
    <property type="entry name" value="PH_9"/>
</dbReference>
<dbReference type="Pfam" id="PF15410">
    <property type="entry name" value="PH_9"/>
    <property type="match status" value="1"/>
</dbReference>
<evidence type="ECO:0000256" key="8">
    <source>
        <dbReference type="SAM" id="Coils"/>
    </source>
</evidence>